<dbReference type="RefSeq" id="WP_093156391.1">
    <property type="nucleotide sequence ID" value="NZ_FOUP01000012.1"/>
</dbReference>
<feature type="region of interest" description="Disordered" evidence="1">
    <location>
        <begin position="29"/>
        <end position="81"/>
    </location>
</feature>
<name>A0A1I5G0Z4_9PSEU</name>
<feature type="region of interest" description="Disordered" evidence="1">
    <location>
        <begin position="1"/>
        <end position="20"/>
    </location>
</feature>
<proteinExistence type="predicted"/>
<evidence type="ECO:0000313" key="3">
    <source>
        <dbReference type="EMBL" id="RKT83979.1"/>
    </source>
</evidence>
<feature type="compositionally biased region" description="Low complexity" evidence="1">
    <location>
        <begin position="29"/>
        <end position="40"/>
    </location>
</feature>
<evidence type="ECO:0000256" key="1">
    <source>
        <dbReference type="SAM" id="MobiDB-lite"/>
    </source>
</evidence>
<keyword evidence="6" id="KW-1185">Reference proteome</keyword>
<dbReference type="Proteomes" id="UP000270697">
    <property type="component" value="Unassembled WGS sequence"/>
</dbReference>
<feature type="compositionally biased region" description="Low complexity" evidence="1">
    <location>
        <begin position="57"/>
        <end position="68"/>
    </location>
</feature>
<dbReference type="EMBL" id="FOUP01000012">
    <property type="protein sequence ID" value="SFO29668.1"/>
    <property type="molecule type" value="Genomic_DNA"/>
</dbReference>
<dbReference type="AlphaFoldDB" id="A0A1I5G0Z4"/>
<reference evidence="4 5" key="1">
    <citation type="submission" date="2016-10" db="EMBL/GenBank/DDBJ databases">
        <authorList>
            <person name="de Groot N.N."/>
        </authorList>
    </citation>
    <scope>NUCLEOTIDE SEQUENCE [LARGE SCALE GENOMIC DNA]</scope>
    <source>
        <strain evidence="4 5">CPCC 201259</strain>
    </source>
</reference>
<evidence type="ECO:0000313" key="6">
    <source>
        <dbReference type="Proteomes" id="UP000270697"/>
    </source>
</evidence>
<sequence length="104" mass="10907">MTRRDALSGQDGTQALPPLLHYPDALTVARAAPPTTTSAAPPAPPPAVDREEPFSLPPARRQNAPAQQRQKKPKKKQQTSAGAKIGCLVALAIPLLVILAALFG</sequence>
<organism evidence="4 5">
    <name type="scientific">Saccharopolyspora antimicrobica</name>
    <dbReference type="NCBI Taxonomy" id="455193"/>
    <lineage>
        <taxon>Bacteria</taxon>
        <taxon>Bacillati</taxon>
        <taxon>Actinomycetota</taxon>
        <taxon>Actinomycetes</taxon>
        <taxon>Pseudonocardiales</taxon>
        <taxon>Pseudonocardiaceae</taxon>
        <taxon>Saccharopolyspora</taxon>
    </lineage>
</organism>
<accession>A0A1I5G0Z4</accession>
<protein>
    <submittedName>
        <fullName evidence="4">Uncharacterized protein</fullName>
    </submittedName>
</protein>
<dbReference type="Proteomes" id="UP000199398">
    <property type="component" value="Unassembled WGS sequence"/>
</dbReference>
<keyword evidence="2" id="KW-1133">Transmembrane helix</keyword>
<keyword evidence="2" id="KW-0472">Membrane</keyword>
<feature type="transmembrane region" description="Helical" evidence="2">
    <location>
        <begin position="81"/>
        <end position="103"/>
    </location>
</feature>
<dbReference type="STRING" id="455193.SAMN05421805_11246"/>
<keyword evidence="2" id="KW-0812">Transmembrane</keyword>
<gene>
    <name evidence="3" type="ORF">ATL45_2275</name>
    <name evidence="4" type="ORF">SAMN05421805_11246</name>
</gene>
<dbReference type="EMBL" id="RBXX01000002">
    <property type="protein sequence ID" value="RKT83979.1"/>
    <property type="molecule type" value="Genomic_DNA"/>
</dbReference>
<evidence type="ECO:0000256" key="2">
    <source>
        <dbReference type="SAM" id="Phobius"/>
    </source>
</evidence>
<evidence type="ECO:0000313" key="5">
    <source>
        <dbReference type="Proteomes" id="UP000199398"/>
    </source>
</evidence>
<evidence type="ECO:0000313" key="4">
    <source>
        <dbReference type="EMBL" id="SFO29668.1"/>
    </source>
</evidence>
<reference evidence="3 6" key="2">
    <citation type="submission" date="2018-10" db="EMBL/GenBank/DDBJ databases">
        <title>Sequencing the genomes of 1000 actinobacteria strains.</title>
        <authorList>
            <person name="Klenk H.-P."/>
        </authorList>
    </citation>
    <scope>NUCLEOTIDE SEQUENCE [LARGE SCALE GENOMIC DNA]</scope>
    <source>
        <strain evidence="3 6">DSM 45119</strain>
    </source>
</reference>